<sequence>MKRGPSLNERSVRHNEGLVRHDSLSLFHVTHPAWPFKLGNNFDDLTPGDVASPRRKILRLHWCLQLSEERNKGLAKREDLVVSPLPFPFALC</sequence>
<dbReference type="Ensembl" id="ENSCWAT00000010469.1">
    <property type="protein sequence ID" value="ENSCWAP00000009639.1"/>
    <property type="gene ID" value="ENSCWAG00000007468.1"/>
</dbReference>
<name>A0A8C3W829_9CETA</name>
<evidence type="ECO:0000313" key="1">
    <source>
        <dbReference type="Ensembl" id="ENSCWAP00000009639.1"/>
    </source>
</evidence>
<reference evidence="1" key="2">
    <citation type="submission" date="2025-09" db="UniProtKB">
        <authorList>
            <consortium name="Ensembl"/>
        </authorList>
    </citation>
    <scope>IDENTIFICATION</scope>
</reference>
<dbReference type="AlphaFoldDB" id="A0A8C3W829"/>
<protein>
    <submittedName>
        <fullName evidence="1">Uncharacterized protein</fullName>
    </submittedName>
</protein>
<organism evidence="1 2">
    <name type="scientific">Catagonus wagneri</name>
    <name type="common">Chacoan peccary</name>
    <dbReference type="NCBI Taxonomy" id="51154"/>
    <lineage>
        <taxon>Eukaryota</taxon>
        <taxon>Metazoa</taxon>
        <taxon>Chordata</taxon>
        <taxon>Craniata</taxon>
        <taxon>Vertebrata</taxon>
        <taxon>Euteleostomi</taxon>
        <taxon>Mammalia</taxon>
        <taxon>Eutheria</taxon>
        <taxon>Laurasiatheria</taxon>
        <taxon>Artiodactyla</taxon>
        <taxon>Suina</taxon>
        <taxon>Tayassuidae</taxon>
        <taxon>Catagonus</taxon>
    </lineage>
</organism>
<dbReference type="Proteomes" id="UP000694540">
    <property type="component" value="Unplaced"/>
</dbReference>
<keyword evidence="2" id="KW-1185">Reference proteome</keyword>
<evidence type="ECO:0000313" key="2">
    <source>
        <dbReference type="Proteomes" id="UP000694540"/>
    </source>
</evidence>
<accession>A0A8C3W829</accession>
<proteinExistence type="predicted"/>
<reference evidence="1" key="1">
    <citation type="submission" date="2025-08" db="UniProtKB">
        <authorList>
            <consortium name="Ensembl"/>
        </authorList>
    </citation>
    <scope>IDENTIFICATION</scope>
</reference>